<evidence type="ECO:0000256" key="12">
    <source>
        <dbReference type="SAM" id="Phobius"/>
    </source>
</evidence>
<dbReference type="EMBL" id="NJHN03000102">
    <property type="protein sequence ID" value="KAH9414965.1"/>
    <property type="molecule type" value="Genomic_DNA"/>
</dbReference>
<keyword evidence="6 10" id="KW-0297">G-protein coupled receptor</keyword>
<evidence type="ECO:0000313" key="14">
    <source>
        <dbReference type="EMBL" id="KAH9414965.1"/>
    </source>
</evidence>
<gene>
    <name evidence="14" type="primary">HTR1A_3</name>
    <name evidence="14" type="ORF">DERP_014134</name>
</gene>
<feature type="transmembrane region" description="Helical" evidence="12">
    <location>
        <begin position="559"/>
        <end position="580"/>
    </location>
</feature>
<evidence type="ECO:0000256" key="10">
    <source>
        <dbReference type="RuleBase" id="RU000688"/>
    </source>
</evidence>
<dbReference type="PROSITE" id="PS00237">
    <property type="entry name" value="G_PROTEIN_RECEP_F1_1"/>
    <property type="match status" value="1"/>
</dbReference>
<keyword evidence="15" id="KW-1185">Reference proteome</keyword>
<evidence type="ECO:0000256" key="3">
    <source>
        <dbReference type="ARBA" id="ARBA00022475"/>
    </source>
</evidence>
<comment type="caution">
    <text evidence="14">The sequence shown here is derived from an EMBL/GenBank/DDBJ whole genome shotgun (WGS) entry which is preliminary data.</text>
</comment>
<comment type="similarity">
    <text evidence="2 10">Belongs to the G-protein coupled receptor 1 family.</text>
</comment>
<keyword evidence="9 10" id="KW-0807">Transducer</keyword>
<comment type="subcellular location">
    <subcellularLocation>
        <location evidence="1">Cell membrane</location>
        <topology evidence="1">Multi-pass membrane protein</topology>
    </subcellularLocation>
</comment>
<feature type="transmembrane region" description="Helical" evidence="12">
    <location>
        <begin position="86"/>
        <end position="105"/>
    </location>
</feature>
<evidence type="ECO:0000256" key="6">
    <source>
        <dbReference type="ARBA" id="ARBA00023040"/>
    </source>
</evidence>
<proteinExistence type="inferred from homology"/>
<accession>A0ABQ8IXD4</accession>
<keyword evidence="4 10" id="KW-0812">Transmembrane</keyword>
<dbReference type="InterPro" id="IPR000276">
    <property type="entry name" value="GPCR_Rhodpsn"/>
</dbReference>
<name>A0ABQ8IXD4_DERPT</name>
<evidence type="ECO:0000256" key="11">
    <source>
        <dbReference type="SAM" id="MobiDB-lite"/>
    </source>
</evidence>
<feature type="transmembrane region" description="Helical" evidence="12">
    <location>
        <begin position="125"/>
        <end position="145"/>
    </location>
</feature>
<evidence type="ECO:0000256" key="4">
    <source>
        <dbReference type="ARBA" id="ARBA00022692"/>
    </source>
</evidence>
<organism evidence="14 15">
    <name type="scientific">Dermatophagoides pteronyssinus</name>
    <name type="common">European house dust mite</name>
    <dbReference type="NCBI Taxonomy" id="6956"/>
    <lineage>
        <taxon>Eukaryota</taxon>
        <taxon>Metazoa</taxon>
        <taxon>Ecdysozoa</taxon>
        <taxon>Arthropoda</taxon>
        <taxon>Chelicerata</taxon>
        <taxon>Arachnida</taxon>
        <taxon>Acari</taxon>
        <taxon>Acariformes</taxon>
        <taxon>Sarcoptiformes</taxon>
        <taxon>Astigmata</taxon>
        <taxon>Psoroptidia</taxon>
        <taxon>Analgoidea</taxon>
        <taxon>Pyroglyphidae</taxon>
        <taxon>Dermatophagoidinae</taxon>
        <taxon>Dermatophagoides</taxon>
    </lineage>
</organism>
<dbReference type="PROSITE" id="PS50262">
    <property type="entry name" value="G_PROTEIN_RECEP_F1_2"/>
    <property type="match status" value="1"/>
</dbReference>
<dbReference type="Pfam" id="PF00001">
    <property type="entry name" value="7tm_1"/>
    <property type="match status" value="1"/>
</dbReference>
<feature type="transmembrane region" description="Helical" evidence="12">
    <location>
        <begin position="592"/>
        <end position="615"/>
    </location>
</feature>
<dbReference type="CDD" id="cd15331">
    <property type="entry name" value="7tmA_5-HT1A_invertebrates"/>
    <property type="match status" value="1"/>
</dbReference>
<feature type="compositionally biased region" description="Low complexity" evidence="11">
    <location>
        <begin position="443"/>
        <end position="454"/>
    </location>
</feature>
<dbReference type="InterPro" id="IPR017452">
    <property type="entry name" value="GPCR_Rhodpsn_7TM"/>
</dbReference>
<protein>
    <submittedName>
        <fullName evidence="14">G-protein coupled receptor</fullName>
    </submittedName>
</protein>
<dbReference type="PRINTS" id="PR00237">
    <property type="entry name" value="GPCRRHODOPSN"/>
</dbReference>
<evidence type="ECO:0000256" key="1">
    <source>
        <dbReference type="ARBA" id="ARBA00004651"/>
    </source>
</evidence>
<evidence type="ECO:0000256" key="7">
    <source>
        <dbReference type="ARBA" id="ARBA00023136"/>
    </source>
</evidence>
<keyword evidence="5 12" id="KW-1133">Transmembrane helix</keyword>
<dbReference type="PANTHER" id="PTHR24248:SF200">
    <property type="entry name" value="5-HYDROXYTRYPTAMINE RECEPTOR 1B-LIKE ISOFORM X1"/>
    <property type="match status" value="1"/>
</dbReference>
<feature type="transmembrane region" description="Helical" evidence="12">
    <location>
        <begin position="45"/>
        <end position="74"/>
    </location>
</feature>
<feature type="region of interest" description="Disordered" evidence="11">
    <location>
        <begin position="412"/>
        <end position="455"/>
    </location>
</feature>
<feature type="transmembrane region" description="Helical" evidence="12">
    <location>
        <begin position="208"/>
        <end position="231"/>
    </location>
</feature>
<dbReference type="SMART" id="SM01381">
    <property type="entry name" value="7TM_GPCR_Srsx"/>
    <property type="match status" value="1"/>
</dbReference>
<dbReference type="SUPFAM" id="SSF81321">
    <property type="entry name" value="Family A G protein-coupled receptor-like"/>
    <property type="match status" value="1"/>
</dbReference>
<feature type="transmembrane region" description="Helical" evidence="12">
    <location>
        <begin position="165"/>
        <end position="188"/>
    </location>
</feature>
<evidence type="ECO:0000259" key="13">
    <source>
        <dbReference type="PROSITE" id="PS50262"/>
    </source>
</evidence>
<reference evidence="14 15" key="1">
    <citation type="journal article" date="2018" name="J. Allergy Clin. Immunol.">
        <title>High-quality assembly of Dermatophagoides pteronyssinus genome and transcriptome reveals a wide range of novel allergens.</title>
        <authorList>
            <person name="Liu X.Y."/>
            <person name="Yang K.Y."/>
            <person name="Wang M.Q."/>
            <person name="Kwok J.S."/>
            <person name="Zeng X."/>
            <person name="Yang Z."/>
            <person name="Xiao X.J."/>
            <person name="Lau C.P."/>
            <person name="Li Y."/>
            <person name="Huang Z.M."/>
            <person name="Ba J.G."/>
            <person name="Yim A.K."/>
            <person name="Ouyang C.Y."/>
            <person name="Ngai S.M."/>
            <person name="Chan T.F."/>
            <person name="Leung E.L."/>
            <person name="Liu L."/>
            <person name="Liu Z.G."/>
            <person name="Tsui S.K."/>
        </authorList>
    </citation>
    <scope>NUCLEOTIDE SEQUENCE [LARGE SCALE GENOMIC DNA]</scope>
    <source>
        <strain evidence="14">Derp</strain>
    </source>
</reference>
<dbReference type="Proteomes" id="UP000887458">
    <property type="component" value="Unassembled WGS sequence"/>
</dbReference>
<dbReference type="Gene3D" id="1.20.1070.10">
    <property type="entry name" value="Rhodopsin 7-helix transmembrane proteins"/>
    <property type="match status" value="2"/>
</dbReference>
<keyword evidence="7 12" id="KW-0472">Membrane</keyword>
<sequence>MRNGERKSNKYCAGYCHHHCKTTTTTTSAFTVAAVEVDVNVDDNIIVYIISVSLILGILTCLTIIGNVFVIAAIIMERNLRTTANYLVLSLAVADLMVACFVMPLGAVSEIRQQWSLGTLLCDVWTSADVLCCTASILHLLAIALDRYWAVTYVDYIHKRTPQRICWMIFAVWTVAAIVSIPPILGWKDPYFNVRVEQEKRCLISQDIGYQVFATISTFYGPLIFILLLYWKIYQVARKRIRHKPGKTITPASATVNPKMMIHIDDDEIVTKKFSFKKRIFSLPQKLPSTSMEKDLSNQVLRNNTNNNNNNNSDDRIESMEFSHEKGHCNLDDDDDMMNKDELKQQQQQQQQLRHIELHCTNDSNEGYHDSCDDSYIGDNNNNIENLCLVDLNASTLMNQNVQHHYINNNHINNNVKNNNKKDSFTNSNNSDLKHGNHRRHLSSSSTSSSSSSSIDENTIIIADSNEVQCLKKNSTSTPPSKSLTITCNSDIDYSGLNDISPTTGQQSIHITTPATTTTIENETNHKNAQKNLQMNQLQLRKAIKESIESKRERKAAKILAIITGIFVICWLPFFVMALVMPLCKNCQPSKYTFSIFLWLGYCNSLLNPIIYTIFSPDFRNGFRRILCGIKGRQR</sequence>
<evidence type="ECO:0000256" key="5">
    <source>
        <dbReference type="ARBA" id="ARBA00022989"/>
    </source>
</evidence>
<evidence type="ECO:0000256" key="9">
    <source>
        <dbReference type="ARBA" id="ARBA00023224"/>
    </source>
</evidence>
<evidence type="ECO:0000256" key="8">
    <source>
        <dbReference type="ARBA" id="ARBA00023170"/>
    </source>
</evidence>
<keyword evidence="3" id="KW-1003">Cell membrane</keyword>
<evidence type="ECO:0000256" key="2">
    <source>
        <dbReference type="ARBA" id="ARBA00010663"/>
    </source>
</evidence>
<keyword evidence="8 10" id="KW-0675">Receptor</keyword>
<evidence type="ECO:0000313" key="15">
    <source>
        <dbReference type="Proteomes" id="UP000887458"/>
    </source>
</evidence>
<feature type="domain" description="G-protein coupled receptors family 1 profile" evidence="13">
    <location>
        <begin position="66"/>
        <end position="612"/>
    </location>
</feature>
<dbReference type="PANTHER" id="PTHR24248">
    <property type="entry name" value="ADRENERGIC RECEPTOR-RELATED G-PROTEIN COUPLED RECEPTOR"/>
    <property type="match status" value="1"/>
</dbReference>
<reference evidence="14 15" key="2">
    <citation type="journal article" date="2022" name="Mol. Biol. Evol.">
        <title>Comparative Genomics Reveals Insights into the Divergent Evolution of Astigmatic Mites and Household Pest Adaptations.</title>
        <authorList>
            <person name="Xiong Q."/>
            <person name="Wan A.T."/>
            <person name="Liu X."/>
            <person name="Fung C.S."/>
            <person name="Xiao X."/>
            <person name="Malainual N."/>
            <person name="Hou J."/>
            <person name="Wang L."/>
            <person name="Wang M."/>
            <person name="Yang K.Y."/>
            <person name="Cui Y."/>
            <person name="Leung E.L."/>
            <person name="Nong W."/>
            <person name="Shin S.K."/>
            <person name="Au S.W."/>
            <person name="Jeong K.Y."/>
            <person name="Chew F.T."/>
            <person name="Hui J.H."/>
            <person name="Leung T.F."/>
            <person name="Tungtrongchitr A."/>
            <person name="Zhong N."/>
            <person name="Liu Z."/>
            <person name="Tsui S.K."/>
        </authorList>
    </citation>
    <scope>NUCLEOTIDE SEQUENCE [LARGE SCALE GENOMIC DNA]</scope>
    <source>
        <strain evidence="14">Derp</strain>
    </source>
</reference>